<keyword evidence="1" id="KW-0863">Zinc-finger</keyword>
<evidence type="ECO:0000313" key="6">
    <source>
        <dbReference type="Proteomes" id="UP000701853"/>
    </source>
</evidence>
<dbReference type="PROSITE" id="PS50878">
    <property type="entry name" value="RT_POL"/>
    <property type="match status" value="1"/>
</dbReference>
<dbReference type="InterPro" id="IPR043502">
    <property type="entry name" value="DNA/RNA_pol_sf"/>
</dbReference>
<dbReference type="GO" id="GO:0008270">
    <property type="term" value="F:zinc ion binding"/>
    <property type="evidence" value="ECO:0007669"/>
    <property type="project" value="UniProtKB-KW"/>
</dbReference>
<evidence type="ECO:0000259" key="3">
    <source>
        <dbReference type="PROSITE" id="PS50158"/>
    </source>
</evidence>
<dbReference type="Pfam" id="PF14111">
    <property type="entry name" value="DUF4283"/>
    <property type="match status" value="1"/>
</dbReference>
<dbReference type="Gene3D" id="3.30.420.10">
    <property type="entry name" value="Ribonuclease H-like superfamily/Ribonuclease H"/>
    <property type="match status" value="1"/>
</dbReference>
<evidence type="ECO:0000313" key="5">
    <source>
        <dbReference type="EMBL" id="KAG8499648.1"/>
    </source>
</evidence>
<dbReference type="PROSITE" id="PS50158">
    <property type="entry name" value="ZF_CCHC"/>
    <property type="match status" value="1"/>
</dbReference>
<feature type="domain" description="CCHC-type" evidence="3">
    <location>
        <begin position="255"/>
        <end position="268"/>
    </location>
</feature>
<feature type="region of interest" description="Disordered" evidence="2">
    <location>
        <begin position="326"/>
        <end position="422"/>
    </location>
</feature>
<dbReference type="GO" id="GO:0004523">
    <property type="term" value="F:RNA-DNA hybrid ribonuclease activity"/>
    <property type="evidence" value="ECO:0007669"/>
    <property type="project" value="InterPro"/>
</dbReference>
<dbReference type="InterPro" id="IPR000477">
    <property type="entry name" value="RT_dom"/>
</dbReference>
<dbReference type="Pfam" id="PF13456">
    <property type="entry name" value="RVT_3"/>
    <property type="match status" value="1"/>
</dbReference>
<feature type="domain" description="Reverse transcriptase" evidence="4">
    <location>
        <begin position="882"/>
        <end position="1152"/>
    </location>
</feature>
<dbReference type="InterPro" id="IPR025558">
    <property type="entry name" value="DUF4283"/>
</dbReference>
<dbReference type="PANTHER" id="PTHR33116">
    <property type="entry name" value="REVERSE TRANSCRIPTASE ZINC-BINDING DOMAIN-CONTAINING PROTEIN-RELATED-RELATED"/>
    <property type="match status" value="1"/>
</dbReference>
<dbReference type="Gene3D" id="3.60.10.10">
    <property type="entry name" value="Endonuclease/exonuclease/phosphatase"/>
    <property type="match status" value="1"/>
</dbReference>
<dbReference type="Pfam" id="PF03372">
    <property type="entry name" value="Exo_endo_phos"/>
    <property type="match status" value="1"/>
</dbReference>
<dbReference type="GO" id="GO:0003676">
    <property type="term" value="F:nucleic acid binding"/>
    <property type="evidence" value="ECO:0007669"/>
    <property type="project" value="InterPro"/>
</dbReference>
<dbReference type="EMBL" id="JAHUZN010000003">
    <property type="protein sequence ID" value="KAG8499648.1"/>
    <property type="molecule type" value="Genomic_DNA"/>
</dbReference>
<evidence type="ECO:0000259" key="4">
    <source>
        <dbReference type="PROSITE" id="PS50878"/>
    </source>
</evidence>
<comment type="caution">
    <text evidence="5">The sequence shown here is derived from an EMBL/GenBank/DDBJ whole genome shotgun (WGS) entry which is preliminary data.</text>
</comment>
<evidence type="ECO:0008006" key="7">
    <source>
        <dbReference type="Google" id="ProtNLM"/>
    </source>
</evidence>
<feature type="compositionally biased region" description="Basic and acidic residues" evidence="2">
    <location>
        <begin position="343"/>
        <end position="356"/>
    </location>
</feature>
<dbReference type="InterPro" id="IPR026960">
    <property type="entry name" value="RVT-Znf"/>
</dbReference>
<sequence>MKWIGVESGLYSSHVKYKNRENSGAGKAIAEELIPKKVRFRKEDGDSNNDMMIDLTSEQPISWKDKLVSQSSKNDITGSEGKEEFVIMDGDIQKSFVNGVPSITFSDRNKLYNMWRPSATLYMMDIENGYFLVKFQNKLDCEMALSKGPWIIFGQYLTVQPWTVSFDPSQAYPSIVKAWIIFPGLPGYLYNNKIITEIGGMVGKVVKLDMNTDSRARGRFARIAVYVDLDKPLVSQILINGRKQNVEYESLSTICFSCGRYGHMENSCMFRNSSVIGEQCFTSHEESSEIRETIGDSLGKKDDIYGLWMIVKRKSRQKFRENVQAHVANQGTEQKGSRFRLLNNRDSHKNIDEGVLSRKNNNNNGQDKEVGHSNNKGPNTEGENRPISGSSLNQKRTKEDLPDSKKQTSYLGLGDSPNVQARVTLEPPGSVAMTQQKTVSAECSSRSMAVADNRSHSTGEMYLLLEVNSGSTQGSSVLERGIRKKERLAVGNLDPGDIRLGKRISKKRNKGVHGSNTCFKLVGSQRVPLKESMEQIVESLSALSKSNLESVGANVMDGQIKGCFVPGQNFIRAFHEYNEEHKPNIICLVEPRVSGQKANDIIEKLGFNFSHRVEAIGFSGDKSILIFFVYGSPDKSKQKLLWEGLQSITPYNFTLWLIMGDFNAILAPTDKKSLSSIAKHCNFFGNFVESYELQDLGYSGPPFTWQRGGTLVRLDRALANDAWLATFPQCLVRHLTRIKLDHRPLLLVTRPNFCNPIGRPFRFLAGWTKHNDFSNFVKSKWNFAGNMSESLNNFTFFVKDWNRNVYGFLGTRKRNLMRSFNNIQRALEQTGSVHLVTKEMKSRDELENILDHEDILWRQKARLRSRAVEFFENLYGETPLVLRDIPSSGFPSFKPLEISFLESPITNDEIKVALFDMAPLKALGSDGVFDGEQIESELNNTLIVQDNLPKLISQEQAGFIAGRNISDNIIIAQEVIHSMRCNRKERKRMAIKLDLEKAYDRVSWEFISASLSAAGISMFLRRVIMSAISTSTMQILWNGVPTQKFKPVRGIRQGCPLSPYLFVLCMDWLSHLIRTEMGVGNWDPIRLSRAGPEISHLFFTDDLEVQNLGTYLGITLLHDRIFKNTLNFVVDKIRRKLQSWDARWLSFVGRVTLAQSVLLSIPNYFMQSLMIPKGVCADIKRLVRQFIWGCTEGQSKMALVGWDSICQPWARGGLGFRHLNDQNSSFLIKIGFSLISKCEVLWVRVLRSKYGWKDQLLDSISRNQCSHLWRSLSKIWSLFRENLILSIGDGASVRCWKDNWILGMGPLFLKIPSSTNLDLDYSIREMVKLDGSWNLDLFRIWVPEEVISRITSIPPSHPDAGPDRVGWARSASGSFSVRSAYWALKEDTWNSQEEHWKISWKYQGPQRVRVFLWLAFQQRLLTNSERTRRGISHSSSCTVCGNDLEDLVHVLRDCPNANDVWKIVVPDQLKQRFFSLPFHDWFILNLCFHERLQESGVTWSCLFGLIEWRIWKNRNLFIFQNISWIATEVVKVSSCWARQYESMHGGHKNNLQSLDSIKNLEGSWVILSTDRAAEFWGILDGILLLLNKGFRRIIILTDNLEVAQNLSVLNLEDSGIAALRITQRILQSVGKWKIEHIPRNLNLVADRLAKLSLKWKSNLQIFVEAPKEILGLLQADKASGYFM</sequence>
<dbReference type="Pfam" id="PF00078">
    <property type="entry name" value="RVT_1"/>
    <property type="match status" value="1"/>
</dbReference>
<accession>A0A8J5ZDC2</accession>
<name>A0A8J5ZDC2_9ROSI</name>
<keyword evidence="1" id="KW-0479">Metal-binding</keyword>
<feature type="compositionally biased region" description="Basic and acidic residues" evidence="2">
    <location>
        <begin position="396"/>
        <end position="406"/>
    </location>
</feature>
<evidence type="ECO:0000256" key="2">
    <source>
        <dbReference type="SAM" id="MobiDB-lite"/>
    </source>
</evidence>
<dbReference type="OrthoDB" id="1000146at2759"/>
<dbReference type="CDD" id="cd01650">
    <property type="entry name" value="RT_nLTR_like"/>
    <property type="match status" value="1"/>
</dbReference>
<gene>
    <name evidence="5" type="ORF">CXB51_006070</name>
</gene>
<keyword evidence="6" id="KW-1185">Reference proteome</keyword>
<dbReference type="InterPro" id="IPR036397">
    <property type="entry name" value="RNaseH_sf"/>
</dbReference>
<proteinExistence type="predicted"/>
<organism evidence="5 6">
    <name type="scientific">Gossypium anomalum</name>
    <dbReference type="NCBI Taxonomy" id="47600"/>
    <lineage>
        <taxon>Eukaryota</taxon>
        <taxon>Viridiplantae</taxon>
        <taxon>Streptophyta</taxon>
        <taxon>Embryophyta</taxon>
        <taxon>Tracheophyta</taxon>
        <taxon>Spermatophyta</taxon>
        <taxon>Magnoliopsida</taxon>
        <taxon>eudicotyledons</taxon>
        <taxon>Gunneridae</taxon>
        <taxon>Pentapetalae</taxon>
        <taxon>rosids</taxon>
        <taxon>malvids</taxon>
        <taxon>Malvales</taxon>
        <taxon>Malvaceae</taxon>
        <taxon>Malvoideae</taxon>
        <taxon>Gossypium</taxon>
    </lineage>
</organism>
<keyword evidence="1" id="KW-0862">Zinc</keyword>
<dbReference type="SUPFAM" id="SSF56672">
    <property type="entry name" value="DNA/RNA polymerases"/>
    <property type="match status" value="1"/>
</dbReference>
<dbReference type="SUPFAM" id="SSF56219">
    <property type="entry name" value="DNase I-like"/>
    <property type="match status" value="1"/>
</dbReference>
<dbReference type="InterPro" id="IPR036691">
    <property type="entry name" value="Endo/exonu/phosph_ase_sf"/>
</dbReference>
<dbReference type="PANTHER" id="PTHR33116:SF86">
    <property type="entry name" value="REVERSE TRANSCRIPTASE DOMAIN-CONTAINING PROTEIN"/>
    <property type="match status" value="1"/>
</dbReference>
<dbReference type="Proteomes" id="UP000701853">
    <property type="component" value="Chromosome 3"/>
</dbReference>
<dbReference type="InterPro" id="IPR012337">
    <property type="entry name" value="RNaseH-like_sf"/>
</dbReference>
<evidence type="ECO:0000256" key="1">
    <source>
        <dbReference type="PROSITE-ProRule" id="PRU00047"/>
    </source>
</evidence>
<dbReference type="SUPFAM" id="SSF53098">
    <property type="entry name" value="Ribonuclease H-like"/>
    <property type="match status" value="1"/>
</dbReference>
<dbReference type="InterPro" id="IPR002156">
    <property type="entry name" value="RNaseH_domain"/>
</dbReference>
<dbReference type="InterPro" id="IPR005135">
    <property type="entry name" value="Endo/exonuclease/phosphatase"/>
</dbReference>
<reference evidence="5 6" key="1">
    <citation type="journal article" date="2021" name="bioRxiv">
        <title>The Gossypium anomalum genome as a resource for cotton improvement and evolutionary analysis of hybrid incompatibility.</title>
        <authorList>
            <person name="Grover C.E."/>
            <person name="Yuan D."/>
            <person name="Arick M.A."/>
            <person name="Miller E.R."/>
            <person name="Hu G."/>
            <person name="Peterson D.G."/>
            <person name="Wendel J.F."/>
            <person name="Udall J.A."/>
        </authorList>
    </citation>
    <scope>NUCLEOTIDE SEQUENCE [LARGE SCALE GENOMIC DNA]</scope>
    <source>
        <strain evidence="5">JFW-Udall</strain>
        <tissue evidence="5">Leaf</tissue>
    </source>
</reference>
<dbReference type="InterPro" id="IPR001878">
    <property type="entry name" value="Znf_CCHC"/>
</dbReference>
<protein>
    <recommendedName>
        <fullName evidence="7">CCHC-type domain-containing protein</fullName>
    </recommendedName>
</protein>
<dbReference type="Pfam" id="PF13966">
    <property type="entry name" value="zf-RVT"/>
    <property type="match status" value="1"/>
</dbReference>